<gene>
    <name evidence="1" type="ordered locus">Trad_1516</name>
</gene>
<dbReference type="RefSeq" id="WP_013178005.1">
    <property type="nucleotide sequence ID" value="NC_014221.1"/>
</dbReference>
<name>D7CXN5_TRURR</name>
<dbReference type="InterPro" id="IPR013815">
    <property type="entry name" value="ATP_grasp_subdomain_1"/>
</dbReference>
<dbReference type="AlphaFoldDB" id="D7CXN5"/>
<dbReference type="Proteomes" id="UP000000379">
    <property type="component" value="Chromosome"/>
</dbReference>
<keyword evidence="2" id="KW-1185">Reference proteome</keyword>
<organism evidence="1 2">
    <name type="scientific">Truepera radiovictrix (strain DSM 17093 / CIP 108686 / LMG 22925 / RQ-24)</name>
    <dbReference type="NCBI Taxonomy" id="649638"/>
    <lineage>
        <taxon>Bacteria</taxon>
        <taxon>Thermotogati</taxon>
        <taxon>Deinococcota</taxon>
        <taxon>Deinococci</taxon>
        <taxon>Trueperales</taxon>
        <taxon>Trueperaceae</taxon>
        <taxon>Truepera</taxon>
    </lineage>
</organism>
<dbReference type="eggNOG" id="COG0574">
    <property type="taxonomic scope" value="Bacteria"/>
</dbReference>
<dbReference type="HOGENOM" id="CLU_1419976_0_0_0"/>
<protein>
    <submittedName>
        <fullName evidence="1">Uncharacterized protein</fullName>
    </submittedName>
</protein>
<dbReference type="KEGG" id="tra:Trad_1516"/>
<dbReference type="GO" id="GO:0005524">
    <property type="term" value="F:ATP binding"/>
    <property type="evidence" value="ECO:0007669"/>
    <property type="project" value="InterPro"/>
</dbReference>
<sequence>MDPRPPAPPDPLFSLAALPEGLEPELSALAQLQRAGLPVAPLRVLSPDAEEAFYRLNNLPAQLLKLFSGLDLTDPDEDDLEERAPEAQRLIKAHFLLDEFIDAFYAGLAPLPSQLRLRRATPPGGPLESGQVALKGRPALLALKNLWAEDWSVEALLSRTAATASVGLAARAVLLVAPEQAPAEAALTARAAEVLGAPPVLTVAPSGITGVQLAR</sequence>
<dbReference type="EMBL" id="CP002049">
    <property type="protein sequence ID" value="ADI14637.1"/>
    <property type="molecule type" value="Genomic_DNA"/>
</dbReference>
<reference evidence="1 2" key="2">
    <citation type="journal article" date="2011" name="Stand. Genomic Sci.">
        <title>Complete genome sequence of Truepera radiovictrix type strain (RQ-24).</title>
        <authorList>
            <person name="Ivanova N."/>
            <person name="Rohde C."/>
            <person name="Munk C."/>
            <person name="Nolan M."/>
            <person name="Lucas S."/>
            <person name="Del Rio T.G."/>
            <person name="Tice H."/>
            <person name="Deshpande S."/>
            <person name="Cheng J.F."/>
            <person name="Tapia R."/>
            <person name="Han C."/>
            <person name="Goodwin L."/>
            <person name="Pitluck S."/>
            <person name="Liolios K."/>
            <person name="Mavromatis K."/>
            <person name="Mikhailova N."/>
            <person name="Pati A."/>
            <person name="Chen A."/>
            <person name="Palaniappan K."/>
            <person name="Land M."/>
            <person name="Hauser L."/>
            <person name="Chang Y.J."/>
            <person name="Jeffries C.D."/>
            <person name="Brambilla E."/>
            <person name="Rohde M."/>
            <person name="Goker M."/>
            <person name="Tindall B.J."/>
            <person name="Woyke T."/>
            <person name="Bristow J."/>
            <person name="Eisen J.A."/>
            <person name="Markowitz V."/>
            <person name="Hugenholtz P."/>
            <person name="Kyrpides N.C."/>
            <person name="Klenk H.P."/>
            <person name="Lapidus A."/>
        </authorList>
    </citation>
    <scope>NUCLEOTIDE SEQUENCE [LARGE SCALE GENOMIC DNA]</scope>
    <source>
        <strain evidence="2">DSM 17093 / CIP 108686 / LMG 22925 / RQ-24</strain>
    </source>
</reference>
<evidence type="ECO:0000313" key="1">
    <source>
        <dbReference type="EMBL" id="ADI14637.1"/>
    </source>
</evidence>
<accession>D7CXN5</accession>
<dbReference type="Gene3D" id="3.30.1490.20">
    <property type="entry name" value="ATP-grasp fold, A domain"/>
    <property type="match status" value="1"/>
</dbReference>
<dbReference type="OrthoDB" id="70846at2"/>
<evidence type="ECO:0000313" key="2">
    <source>
        <dbReference type="Proteomes" id="UP000000379"/>
    </source>
</evidence>
<dbReference type="STRING" id="649638.Trad_1516"/>
<reference evidence="2" key="1">
    <citation type="submission" date="2010-05" db="EMBL/GenBank/DDBJ databases">
        <title>The complete genome of Truepera radiovictris DSM 17093.</title>
        <authorList>
            <consortium name="US DOE Joint Genome Institute (JGI-PGF)"/>
            <person name="Lucas S."/>
            <person name="Copeland A."/>
            <person name="Lapidus A."/>
            <person name="Glavina del Rio T."/>
            <person name="Dalin E."/>
            <person name="Tice H."/>
            <person name="Bruce D."/>
            <person name="Goodwin L."/>
            <person name="Pitluck S."/>
            <person name="Kyrpides N."/>
            <person name="Mavromatis K."/>
            <person name="Ovchinnikova G."/>
            <person name="Munk A.C."/>
            <person name="Detter J.C."/>
            <person name="Han C."/>
            <person name="Tapia R."/>
            <person name="Land M."/>
            <person name="Hauser L."/>
            <person name="Markowitz V."/>
            <person name="Cheng J.-F."/>
            <person name="Hugenholtz P."/>
            <person name="Woyke T."/>
            <person name="Wu D."/>
            <person name="Tindall B."/>
            <person name="Pomrenke H.G."/>
            <person name="Brambilla E."/>
            <person name="Klenk H.-P."/>
            <person name="Eisen J.A."/>
        </authorList>
    </citation>
    <scope>NUCLEOTIDE SEQUENCE [LARGE SCALE GENOMIC DNA]</scope>
    <source>
        <strain evidence="2">DSM 17093 / CIP 108686 / LMG 22925 / RQ-24</strain>
    </source>
</reference>
<proteinExistence type="predicted"/>